<dbReference type="EMBL" id="PGEM01000094">
    <property type="protein sequence ID" value="PPJ62836.1"/>
    <property type="molecule type" value="Genomic_DNA"/>
</dbReference>
<proteinExistence type="inferred from homology"/>
<comment type="caution">
    <text evidence="9">The sequence shown here is derived from an EMBL/GenBank/DDBJ whole genome shotgun (WGS) entry which is preliminary data.</text>
</comment>
<dbReference type="OrthoDB" id="443538at2"/>
<dbReference type="GO" id="GO:0003677">
    <property type="term" value="F:DNA binding"/>
    <property type="evidence" value="ECO:0007669"/>
    <property type="project" value="UniProtKB-KW"/>
</dbReference>
<feature type="non-terminal residue" evidence="9">
    <location>
        <position position="1"/>
    </location>
</feature>
<dbReference type="Pfam" id="PF01385">
    <property type="entry name" value="OrfB_IS605"/>
    <property type="match status" value="1"/>
</dbReference>
<dbReference type="InterPro" id="IPR001959">
    <property type="entry name" value="Transposase"/>
</dbReference>
<sequence>GKIKTVTITKNCSEQYFAAILFEDGKEKPESIAEGKAIGIDLGLTHFAITSDGSKFDNPRILNKHEKNLKIKQQQLSRKQKGSNNRNKARKKVARVHRKITNCREDFLHKLSRRIVNENQVIVVENLHVKGMMQNHCLAKSIQQVGWGMFCTMLKYKAENEGKIYQEVDRFFPSSKTCHICLNQVGSLPLDIRFWTCEKCQTKHDRDINAAINLRDEGLRILTSGTGDKACRPEVSRSNRGRKKSTTVLSAGQEADTVPSGQCG</sequence>
<evidence type="ECO:0000259" key="8">
    <source>
        <dbReference type="Pfam" id="PF07282"/>
    </source>
</evidence>
<feature type="region of interest" description="Disordered" evidence="6">
    <location>
        <begin position="228"/>
        <end position="264"/>
    </location>
</feature>
<dbReference type="RefSeq" id="WP_104388325.1">
    <property type="nucleotide sequence ID" value="NZ_PGEM01000094.1"/>
</dbReference>
<name>A0A2S6CSW9_9CYAN</name>
<dbReference type="NCBIfam" id="NF040570">
    <property type="entry name" value="guided_TnpB"/>
    <property type="match status" value="1"/>
</dbReference>
<dbReference type="AlphaFoldDB" id="A0A2S6CSW9"/>
<protein>
    <submittedName>
        <fullName evidence="9">Transposase</fullName>
    </submittedName>
</protein>
<dbReference type="PANTHER" id="PTHR30405">
    <property type="entry name" value="TRANSPOSASE"/>
    <property type="match status" value="1"/>
</dbReference>
<dbReference type="GO" id="GO:0032196">
    <property type="term" value="P:transposition"/>
    <property type="evidence" value="ECO:0007669"/>
    <property type="project" value="UniProtKB-KW"/>
</dbReference>
<keyword evidence="5" id="KW-0233">DNA recombination</keyword>
<evidence type="ECO:0000256" key="4">
    <source>
        <dbReference type="ARBA" id="ARBA00023125"/>
    </source>
</evidence>
<accession>A0A2S6CSW9</accession>
<evidence type="ECO:0000256" key="1">
    <source>
        <dbReference type="ARBA" id="ARBA00008761"/>
    </source>
</evidence>
<dbReference type="GO" id="GO:0006310">
    <property type="term" value="P:DNA recombination"/>
    <property type="evidence" value="ECO:0007669"/>
    <property type="project" value="UniProtKB-KW"/>
</dbReference>
<evidence type="ECO:0000313" key="9">
    <source>
        <dbReference type="EMBL" id="PPJ62836.1"/>
    </source>
</evidence>
<dbReference type="PANTHER" id="PTHR30405:SF25">
    <property type="entry name" value="RNA-GUIDED DNA ENDONUCLEASE INSQ-RELATED"/>
    <property type="match status" value="1"/>
</dbReference>
<keyword evidence="10" id="KW-1185">Reference proteome</keyword>
<dbReference type="NCBIfam" id="TIGR01766">
    <property type="entry name" value="IS200/IS605 family accessory protein TnpB-like domain"/>
    <property type="match status" value="1"/>
</dbReference>
<feature type="domain" description="Probable transposase IS891/IS1136/IS1341" evidence="7">
    <location>
        <begin position="30"/>
        <end position="135"/>
    </location>
</feature>
<evidence type="ECO:0000313" key="10">
    <source>
        <dbReference type="Proteomes" id="UP000239589"/>
    </source>
</evidence>
<dbReference type="Pfam" id="PF07282">
    <property type="entry name" value="Cas12f1-like_TNB"/>
    <property type="match status" value="1"/>
</dbReference>
<reference evidence="9 10" key="1">
    <citation type="submission" date="2018-02" db="EMBL/GenBank/DDBJ databases">
        <title>Discovery of a pederin family compound in a non-symbiotic bloom-forming cyanobacterium.</title>
        <authorList>
            <person name="Kust A."/>
            <person name="Mares J."/>
            <person name="Jokela J."/>
            <person name="Urajova P."/>
            <person name="Hajek J."/>
            <person name="Saurav K."/>
            <person name="Voracova K."/>
            <person name="Fewer D.P."/>
            <person name="Haapaniemi E."/>
            <person name="Permi P."/>
            <person name="Rehakova K."/>
            <person name="Sivonen K."/>
            <person name="Hrouzek P."/>
        </authorList>
    </citation>
    <scope>NUCLEOTIDE SEQUENCE [LARGE SCALE GENOMIC DNA]</scope>
    <source>
        <strain evidence="9 10">CHARLIE-1</strain>
    </source>
</reference>
<feature type="domain" description="Cas12f1-like TNB" evidence="8">
    <location>
        <begin position="147"/>
        <end position="214"/>
    </location>
</feature>
<feature type="region of interest" description="Disordered" evidence="6">
    <location>
        <begin position="72"/>
        <end position="95"/>
    </location>
</feature>
<evidence type="ECO:0000256" key="2">
    <source>
        <dbReference type="ARBA" id="ARBA00011044"/>
    </source>
</evidence>
<organism evidence="9 10">
    <name type="scientific">Cuspidothrix issatschenkoi CHARLIE-1</name>
    <dbReference type="NCBI Taxonomy" id="2052836"/>
    <lineage>
        <taxon>Bacteria</taxon>
        <taxon>Bacillati</taxon>
        <taxon>Cyanobacteriota</taxon>
        <taxon>Cyanophyceae</taxon>
        <taxon>Nostocales</taxon>
        <taxon>Aphanizomenonaceae</taxon>
        <taxon>Cuspidothrix</taxon>
    </lineage>
</organism>
<keyword evidence="3" id="KW-0815">Transposition</keyword>
<comment type="similarity">
    <text evidence="2">In the N-terminal section; belongs to the transposase 2 family.</text>
</comment>
<keyword evidence="4" id="KW-0238">DNA-binding</keyword>
<dbReference type="Proteomes" id="UP000239589">
    <property type="component" value="Unassembled WGS sequence"/>
</dbReference>
<evidence type="ECO:0000259" key="7">
    <source>
        <dbReference type="Pfam" id="PF01385"/>
    </source>
</evidence>
<evidence type="ECO:0000256" key="5">
    <source>
        <dbReference type="ARBA" id="ARBA00023172"/>
    </source>
</evidence>
<evidence type="ECO:0000256" key="6">
    <source>
        <dbReference type="SAM" id="MobiDB-lite"/>
    </source>
</evidence>
<evidence type="ECO:0000256" key="3">
    <source>
        <dbReference type="ARBA" id="ARBA00022578"/>
    </source>
</evidence>
<gene>
    <name evidence="9" type="ORF">CUN59_13400</name>
</gene>
<dbReference type="InterPro" id="IPR051399">
    <property type="entry name" value="RNA-guided_DNA_endo/Transpos"/>
</dbReference>
<comment type="similarity">
    <text evidence="1">In the C-terminal section; belongs to the transposase 35 family.</text>
</comment>
<dbReference type="InterPro" id="IPR010095">
    <property type="entry name" value="Cas12f1-like_TNB"/>
</dbReference>